<accession>A0A179DB18</accession>
<dbReference type="STRING" id="1826909.A5893_15020"/>
<evidence type="ECO:0000256" key="12">
    <source>
        <dbReference type="ARBA" id="ARBA00023136"/>
    </source>
</evidence>
<evidence type="ECO:0000256" key="7">
    <source>
        <dbReference type="ARBA" id="ARBA00022679"/>
    </source>
</evidence>
<gene>
    <name evidence="19" type="ORF">A5893_15020</name>
</gene>
<dbReference type="Pfam" id="PF02518">
    <property type="entry name" value="HATPase_c"/>
    <property type="match status" value="1"/>
</dbReference>
<dbReference type="GO" id="GO:0005886">
    <property type="term" value="C:plasma membrane"/>
    <property type="evidence" value="ECO:0007669"/>
    <property type="project" value="UniProtKB-SubCell"/>
</dbReference>
<evidence type="ECO:0000313" key="20">
    <source>
        <dbReference type="Proteomes" id="UP000078459"/>
    </source>
</evidence>
<dbReference type="InterPro" id="IPR001789">
    <property type="entry name" value="Sig_transdc_resp-reg_receiver"/>
</dbReference>
<dbReference type="Gene3D" id="3.30.565.10">
    <property type="entry name" value="Histidine kinase-like ATPase, C-terminal domain"/>
    <property type="match status" value="1"/>
</dbReference>
<evidence type="ECO:0000259" key="17">
    <source>
        <dbReference type="PROSITE" id="PS50110"/>
    </source>
</evidence>
<dbReference type="CDD" id="cd00082">
    <property type="entry name" value="HisKA"/>
    <property type="match status" value="1"/>
</dbReference>
<dbReference type="SUPFAM" id="SSF47226">
    <property type="entry name" value="Histidine-containing phosphotransfer domain, HPT domain"/>
    <property type="match status" value="1"/>
</dbReference>
<dbReference type="PANTHER" id="PTHR43047:SF64">
    <property type="entry name" value="HISTIDINE KINASE CONTAINING CHEY-HOMOLOGOUS RECEIVER DOMAIN AND PAS DOMAIN-RELATED"/>
    <property type="match status" value="1"/>
</dbReference>
<keyword evidence="12 15" id="KW-0472">Membrane</keyword>
<dbReference type="Gene3D" id="1.20.120.160">
    <property type="entry name" value="HPT domain"/>
    <property type="match status" value="1"/>
</dbReference>
<evidence type="ECO:0000259" key="16">
    <source>
        <dbReference type="PROSITE" id="PS50109"/>
    </source>
</evidence>
<dbReference type="SUPFAM" id="SSF52172">
    <property type="entry name" value="CheY-like"/>
    <property type="match status" value="1"/>
</dbReference>
<reference evidence="19 20" key="1">
    <citation type="submission" date="2016-04" db="EMBL/GenBank/DDBJ databases">
        <authorList>
            <person name="Evans L.H."/>
            <person name="Alamgir A."/>
            <person name="Owens N."/>
            <person name="Weber N.D."/>
            <person name="Virtaneva K."/>
            <person name="Barbian K."/>
            <person name="Babar A."/>
            <person name="Rosenke K."/>
        </authorList>
    </citation>
    <scope>NUCLEOTIDE SEQUENCE [LARGE SCALE GENOMIC DNA]</scope>
    <source>
        <strain evidence="19 20">CCM 8644</strain>
    </source>
</reference>
<evidence type="ECO:0000256" key="10">
    <source>
        <dbReference type="ARBA" id="ARBA00022840"/>
    </source>
</evidence>
<feature type="modified residue" description="4-aspartylphosphate" evidence="14">
    <location>
        <position position="638"/>
    </location>
</feature>
<dbReference type="InterPro" id="IPR004358">
    <property type="entry name" value="Sig_transdc_His_kin-like_C"/>
</dbReference>
<protein>
    <recommendedName>
        <fullName evidence="3">histidine kinase</fullName>
        <ecNumber evidence="3">2.7.13.3</ecNumber>
    </recommendedName>
</protein>
<evidence type="ECO:0000256" key="8">
    <source>
        <dbReference type="ARBA" id="ARBA00022692"/>
    </source>
</evidence>
<keyword evidence="10" id="KW-0547">Nucleotide-binding</keyword>
<keyword evidence="6 14" id="KW-0597">Phosphoprotein</keyword>
<evidence type="ECO:0000256" key="5">
    <source>
        <dbReference type="ARBA" id="ARBA00022519"/>
    </source>
</evidence>
<comment type="caution">
    <text evidence="19">The sequence shown here is derived from an EMBL/GenBank/DDBJ whole genome shotgun (WGS) entry which is preliminary data.</text>
</comment>
<dbReference type="EMBL" id="LWHJ01000031">
    <property type="protein sequence ID" value="OAQ38114.1"/>
    <property type="molecule type" value="Genomic_DNA"/>
</dbReference>
<evidence type="ECO:0000256" key="9">
    <source>
        <dbReference type="ARBA" id="ARBA00022777"/>
    </source>
</evidence>
<dbReference type="InterPro" id="IPR005467">
    <property type="entry name" value="His_kinase_dom"/>
</dbReference>
<evidence type="ECO:0000256" key="15">
    <source>
        <dbReference type="SAM" id="Phobius"/>
    </source>
</evidence>
<evidence type="ECO:0000259" key="18">
    <source>
        <dbReference type="PROSITE" id="PS50894"/>
    </source>
</evidence>
<keyword evidence="4" id="KW-1003">Cell membrane</keyword>
<reference evidence="19 20" key="2">
    <citation type="submission" date="2016-06" db="EMBL/GenBank/DDBJ databases">
        <title>Pedobacter psychrophilus sp. nov., isolated from Antarctic fragmentary rock.</title>
        <authorList>
            <person name="Svec P."/>
        </authorList>
    </citation>
    <scope>NUCLEOTIDE SEQUENCE [LARGE SCALE GENOMIC DNA]</scope>
    <source>
        <strain evidence="19 20">CCM 8644</strain>
    </source>
</reference>
<dbReference type="SUPFAM" id="SSF55874">
    <property type="entry name" value="ATPase domain of HSP90 chaperone/DNA topoisomerase II/histidine kinase"/>
    <property type="match status" value="1"/>
</dbReference>
<keyword evidence="9 19" id="KW-0418">Kinase</keyword>
<dbReference type="EC" id="2.7.13.3" evidence="3"/>
<feature type="domain" description="Histidine kinase" evidence="16">
    <location>
        <begin position="348"/>
        <end position="568"/>
    </location>
</feature>
<comment type="catalytic activity">
    <reaction evidence="1">
        <text>ATP + protein L-histidine = ADP + protein N-phospho-L-histidine.</text>
        <dbReference type="EC" id="2.7.13.3"/>
    </reaction>
</comment>
<feature type="domain" description="Response regulatory" evidence="17">
    <location>
        <begin position="589"/>
        <end position="704"/>
    </location>
</feature>
<comment type="subcellular location">
    <subcellularLocation>
        <location evidence="2">Cell inner membrane</location>
        <topology evidence="2">Multi-pass membrane protein</topology>
    </subcellularLocation>
</comment>
<evidence type="ECO:0000256" key="3">
    <source>
        <dbReference type="ARBA" id="ARBA00012438"/>
    </source>
</evidence>
<evidence type="ECO:0000256" key="1">
    <source>
        <dbReference type="ARBA" id="ARBA00000085"/>
    </source>
</evidence>
<dbReference type="OrthoDB" id="9797097at2"/>
<dbReference type="AlphaFoldDB" id="A0A179DB18"/>
<dbReference type="SMART" id="SM00448">
    <property type="entry name" value="REC"/>
    <property type="match status" value="1"/>
</dbReference>
<keyword evidence="5" id="KW-0997">Cell inner membrane</keyword>
<evidence type="ECO:0000256" key="11">
    <source>
        <dbReference type="ARBA" id="ARBA00022989"/>
    </source>
</evidence>
<keyword evidence="10" id="KW-0067">ATP-binding</keyword>
<dbReference type="Proteomes" id="UP000078459">
    <property type="component" value="Unassembled WGS sequence"/>
</dbReference>
<feature type="transmembrane region" description="Helical" evidence="15">
    <location>
        <begin position="293"/>
        <end position="315"/>
    </location>
</feature>
<dbReference type="Pfam" id="PF00512">
    <property type="entry name" value="HisKA"/>
    <property type="match status" value="1"/>
</dbReference>
<keyword evidence="8 15" id="KW-0812">Transmembrane</keyword>
<name>A0A179DB18_9SPHI</name>
<dbReference type="GO" id="GO:0000155">
    <property type="term" value="F:phosphorelay sensor kinase activity"/>
    <property type="evidence" value="ECO:0007669"/>
    <property type="project" value="InterPro"/>
</dbReference>
<feature type="modified residue" description="Phosphohistidine" evidence="13">
    <location>
        <position position="762"/>
    </location>
</feature>
<dbReference type="PROSITE" id="PS50894">
    <property type="entry name" value="HPT"/>
    <property type="match status" value="1"/>
</dbReference>
<dbReference type="Gene3D" id="1.10.287.130">
    <property type="match status" value="1"/>
</dbReference>
<evidence type="ECO:0000256" key="2">
    <source>
        <dbReference type="ARBA" id="ARBA00004429"/>
    </source>
</evidence>
<dbReference type="InterPro" id="IPR003594">
    <property type="entry name" value="HATPase_dom"/>
</dbReference>
<dbReference type="Gene3D" id="3.40.50.2300">
    <property type="match status" value="1"/>
</dbReference>
<dbReference type="SMART" id="SM00388">
    <property type="entry name" value="HisKA"/>
    <property type="match status" value="1"/>
</dbReference>
<dbReference type="InterPro" id="IPR036097">
    <property type="entry name" value="HisK_dim/P_sf"/>
</dbReference>
<dbReference type="PROSITE" id="PS50110">
    <property type="entry name" value="RESPONSE_REGULATORY"/>
    <property type="match status" value="1"/>
</dbReference>
<evidence type="ECO:0000256" key="4">
    <source>
        <dbReference type="ARBA" id="ARBA00022475"/>
    </source>
</evidence>
<proteinExistence type="predicted"/>
<evidence type="ECO:0000256" key="6">
    <source>
        <dbReference type="ARBA" id="ARBA00022553"/>
    </source>
</evidence>
<dbReference type="InterPro" id="IPR008207">
    <property type="entry name" value="Sig_transdc_His_kin_Hpt_dom"/>
</dbReference>
<dbReference type="PROSITE" id="PS50109">
    <property type="entry name" value="HIS_KIN"/>
    <property type="match status" value="1"/>
</dbReference>
<dbReference type="PANTHER" id="PTHR43047">
    <property type="entry name" value="TWO-COMPONENT HISTIDINE PROTEIN KINASE"/>
    <property type="match status" value="1"/>
</dbReference>
<keyword evidence="7" id="KW-0808">Transferase</keyword>
<dbReference type="Pfam" id="PF00072">
    <property type="entry name" value="Response_reg"/>
    <property type="match status" value="1"/>
</dbReference>
<evidence type="ECO:0000313" key="19">
    <source>
        <dbReference type="EMBL" id="OAQ38114.1"/>
    </source>
</evidence>
<dbReference type="InterPro" id="IPR011006">
    <property type="entry name" value="CheY-like_superfamily"/>
</dbReference>
<feature type="domain" description="HPt" evidence="18">
    <location>
        <begin position="723"/>
        <end position="818"/>
    </location>
</feature>
<organism evidence="19 20">
    <name type="scientific">Pedobacter psychrophilus</name>
    <dbReference type="NCBI Taxonomy" id="1826909"/>
    <lineage>
        <taxon>Bacteria</taxon>
        <taxon>Pseudomonadati</taxon>
        <taxon>Bacteroidota</taxon>
        <taxon>Sphingobacteriia</taxon>
        <taxon>Sphingobacteriales</taxon>
        <taxon>Sphingobacteriaceae</taxon>
        <taxon>Pedobacter</taxon>
    </lineage>
</organism>
<keyword evidence="11 15" id="KW-1133">Transmembrane helix</keyword>
<dbReference type="PRINTS" id="PR00344">
    <property type="entry name" value="BCTRLSENSOR"/>
</dbReference>
<dbReference type="SMART" id="SM00387">
    <property type="entry name" value="HATPase_c"/>
    <property type="match status" value="1"/>
</dbReference>
<dbReference type="FunFam" id="3.30.565.10:FF:000010">
    <property type="entry name" value="Sensor histidine kinase RcsC"/>
    <property type="match status" value="1"/>
</dbReference>
<keyword evidence="20" id="KW-1185">Reference proteome</keyword>
<sequence length="823" mass="94636">MFKNNQQVFFRIIKGKIIIAFTLAFLSLAAAWGVSKFVFEKMLNKVEQISLPNDKLRIVNDLFNKISRLDQQQRELAINDTGNYRDFFKTTRKLKSGLDTLGALYQLDSIQLIRIKSIKKLLSERDQQFLKYLKVRESLVNTKSFSDEVNKLNNLVNTKAWKADSTIYTTETKTSTTTLSPNDNKKGFLNRLFSKKKDEGFKVVSEELKIKKDTLNTFIEDNILSDMESSLKSIEIGQRVKSKKFIQQESSLSDATNKLTSKMLIILEEVKNEVLVQMNYNGLEAKKVVNDGIIQITAILIAFLIITILLLYFILSDITKSNKYRKALEVAKEEAEYYGKEKQRFLANMSHEIRTPLQSIIGYTEQIALQKIPNKNNINAIQSSSNHLLHIVNEILDYSRIISAEFNIRNEVFNIDAYIKEVIEVLKPLAESKSIIINSEINCPANYQVIGDGFRLKQILFNLIGNAIKFSEHSNIELLVNFKEDKKNIHFNFIIKDYGIGISEDNLNKIFNEFEQIENHNQTNLNHNGTGLGLSIVKKLVEIQNGRINVKSKINEGSTFYVYLQYQQTSQQIINKKINNSPNFNKKFTVWIVDDDQLILDLIGLIFTDHNLNYKCFNRPEDILNQDIDDGLKYILIDMRMPKYSGIEICQMLKNKLPHHIKYYAITAQVLPNERDSILNSGFDGIIMKPFKSADLLQIFQNHQAKENIEINLDQLKKMTFGDQNQLEKILKSFISNCKEDITLLKNAVINSDKDEVRLIVHRLAGRISQMGAKKVAVEFRKMEIEIEGSDGISKQIKSKINELLTQLETLITVLEANNYSIP</sequence>
<dbReference type="SUPFAM" id="SSF47384">
    <property type="entry name" value="Homodimeric domain of signal transducing histidine kinase"/>
    <property type="match status" value="1"/>
</dbReference>
<dbReference type="InterPro" id="IPR036641">
    <property type="entry name" value="HPT_dom_sf"/>
</dbReference>
<dbReference type="InterPro" id="IPR003661">
    <property type="entry name" value="HisK_dim/P_dom"/>
</dbReference>
<dbReference type="InterPro" id="IPR036890">
    <property type="entry name" value="HATPase_C_sf"/>
</dbReference>
<dbReference type="CDD" id="cd00156">
    <property type="entry name" value="REC"/>
    <property type="match status" value="1"/>
</dbReference>
<evidence type="ECO:0000256" key="14">
    <source>
        <dbReference type="PROSITE-ProRule" id="PRU00169"/>
    </source>
</evidence>
<dbReference type="RefSeq" id="WP_068823507.1">
    <property type="nucleotide sequence ID" value="NZ_LWHJ01000031.1"/>
</dbReference>
<evidence type="ECO:0000256" key="13">
    <source>
        <dbReference type="PROSITE-ProRule" id="PRU00110"/>
    </source>
</evidence>